<evidence type="ECO:0000313" key="1">
    <source>
        <dbReference type="EMBL" id="DAD72051.1"/>
    </source>
</evidence>
<accession>A0A8S5LQD2</accession>
<proteinExistence type="predicted"/>
<name>A0A8S5LQD2_9CAUD</name>
<dbReference type="EMBL" id="BK015893">
    <property type="protein sequence ID" value="DAD72051.1"/>
    <property type="molecule type" value="Genomic_DNA"/>
</dbReference>
<reference evidence="1" key="1">
    <citation type="journal article" date="2021" name="Proc. Natl. Acad. Sci. U.S.A.">
        <title>A Catalog of Tens of Thousands of Viruses from Human Metagenomes Reveals Hidden Associations with Chronic Diseases.</title>
        <authorList>
            <person name="Tisza M.J."/>
            <person name="Buck C.B."/>
        </authorList>
    </citation>
    <scope>NUCLEOTIDE SEQUENCE</scope>
    <source>
        <strain evidence="1">CtVFv13</strain>
    </source>
</reference>
<organism evidence="1">
    <name type="scientific">Siphoviridae sp. ctVFv13</name>
    <dbReference type="NCBI Taxonomy" id="2827576"/>
    <lineage>
        <taxon>Viruses</taxon>
        <taxon>Duplodnaviria</taxon>
        <taxon>Heunggongvirae</taxon>
        <taxon>Uroviricota</taxon>
        <taxon>Caudoviricetes</taxon>
    </lineage>
</organism>
<protein>
    <submittedName>
        <fullName evidence="1">Uncharacterized protein</fullName>
    </submittedName>
</protein>
<sequence length="64" mass="7726">MTNGDFIRSMTDEDITENFTPGICELIKHRDPERCQNREHCFHCVKDWLKEKNTIMVRADKWKN</sequence>